<accession>A0A5J5II37</accession>
<proteinExistence type="predicted"/>
<sequence>MIEQTELIITEWNYQPPLNYNEAEDKILSFTSLDVMKKRAPTKKGIACRFTCQFVIGHTTILEYVGEDSYVIDLPDVIDKRELLIMIRNSYSKFQEKFDLRKFGTILQGRTLAPLDESQIGLDSILPLLV</sequence>
<dbReference type="Proteomes" id="UP000326903">
    <property type="component" value="Unassembled WGS sequence"/>
</dbReference>
<protein>
    <submittedName>
        <fullName evidence="1">Uncharacterized protein</fullName>
    </submittedName>
</protein>
<keyword evidence="2" id="KW-1185">Reference proteome</keyword>
<reference evidence="1 2" key="1">
    <citation type="submission" date="2019-09" db="EMBL/GenBank/DDBJ databases">
        <title>Draft genome sequence of Ginsengibacter sp. BR5-29.</title>
        <authorList>
            <person name="Im W.-T."/>
        </authorList>
    </citation>
    <scope>NUCLEOTIDE SEQUENCE [LARGE SCALE GENOMIC DNA]</scope>
    <source>
        <strain evidence="1 2">BR5-29</strain>
    </source>
</reference>
<evidence type="ECO:0000313" key="1">
    <source>
        <dbReference type="EMBL" id="KAA9040680.1"/>
    </source>
</evidence>
<dbReference type="EMBL" id="VYQF01000001">
    <property type="protein sequence ID" value="KAA9040680.1"/>
    <property type="molecule type" value="Genomic_DNA"/>
</dbReference>
<dbReference type="RefSeq" id="WP_150412739.1">
    <property type="nucleotide sequence ID" value="NZ_VYQF01000001.1"/>
</dbReference>
<name>A0A5J5II37_9BACT</name>
<organism evidence="1 2">
    <name type="scientific">Ginsengibacter hankyongi</name>
    <dbReference type="NCBI Taxonomy" id="2607284"/>
    <lineage>
        <taxon>Bacteria</taxon>
        <taxon>Pseudomonadati</taxon>
        <taxon>Bacteroidota</taxon>
        <taxon>Chitinophagia</taxon>
        <taxon>Chitinophagales</taxon>
        <taxon>Chitinophagaceae</taxon>
        <taxon>Ginsengibacter</taxon>
    </lineage>
</organism>
<comment type="caution">
    <text evidence="1">The sequence shown here is derived from an EMBL/GenBank/DDBJ whole genome shotgun (WGS) entry which is preliminary data.</text>
</comment>
<evidence type="ECO:0000313" key="2">
    <source>
        <dbReference type="Proteomes" id="UP000326903"/>
    </source>
</evidence>
<gene>
    <name evidence="1" type="ORF">FW778_01170</name>
</gene>
<dbReference type="AlphaFoldDB" id="A0A5J5II37"/>